<name>A0AA85JXG1_TRIRE</name>
<reference evidence="2" key="2">
    <citation type="submission" date="2023-11" db="UniProtKB">
        <authorList>
            <consortium name="WormBaseParasite"/>
        </authorList>
    </citation>
    <scope>IDENTIFICATION</scope>
</reference>
<proteinExistence type="predicted"/>
<protein>
    <submittedName>
        <fullName evidence="2">Uncharacterized protein</fullName>
    </submittedName>
</protein>
<dbReference type="Proteomes" id="UP000050795">
    <property type="component" value="Unassembled WGS sequence"/>
</dbReference>
<accession>A0AA85JXG1</accession>
<sequence>MEALSLGFNFHILNNIVRRIDVTGCFENLFYRLNDLTAVDDDKKSWFKSRLVGVANQCLISPTLHSQILFEEHKRALKTLRLSYCNLIKA</sequence>
<evidence type="ECO:0000313" key="1">
    <source>
        <dbReference type="Proteomes" id="UP000050795"/>
    </source>
</evidence>
<keyword evidence="1" id="KW-1185">Reference proteome</keyword>
<reference evidence="1" key="1">
    <citation type="submission" date="2022-06" db="EMBL/GenBank/DDBJ databases">
        <authorList>
            <person name="Berger JAMES D."/>
            <person name="Berger JAMES D."/>
        </authorList>
    </citation>
    <scope>NUCLEOTIDE SEQUENCE [LARGE SCALE GENOMIC DNA]</scope>
</reference>
<evidence type="ECO:0000313" key="2">
    <source>
        <dbReference type="WBParaSite" id="TREG1_59110.1"/>
    </source>
</evidence>
<dbReference type="AlphaFoldDB" id="A0AA85JXG1"/>
<organism evidence="1 2">
    <name type="scientific">Trichobilharzia regenti</name>
    <name type="common">Nasal bird schistosome</name>
    <dbReference type="NCBI Taxonomy" id="157069"/>
    <lineage>
        <taxon>Eukaryota</taxon>
        <taxon>Metazoa</taxon>
        <taxon>Spiralia</taxon>
        <taxon>Lophotrochozoa</taxon>
        <taxon>Platyhelminthes</taxon>
        <taxon>Trematoda</taxon>
        <taxon>Digenea</taxon>
        <taxon>Strigeidida</taxon>
        <taxon>Schistosomatoidea</taxon>
        <taxon>Schistosomatidae</taxon>
        <taxon>Trichobilharzia</taxon>
    </lineage>
</organism>
<dbReference type="WBParaSite" id="TREG1_59110.1">
    <property type="protein sequence ID" value="TREG1_59110.1"/>
    <property type="gene ID" value="TREG1_59110"/>
</dbReference>